<gene>
    <name evidence="2" type="ORF">HHI36_010912</name>
</gene>
<proteinExistence type="predicted"/>
<comment type="caution">
    <text evidence="2">The sequence shown here is derived from an EMBL/GenBank/DDBJ whole genome shotgun (WGS) entry which is preliminary data.</text>
</comment>
<organism evidence="2 3">
    <name type="scientific">Cryptolaemus montrouzieri</name>
    <dbReference type="NCBI Taxonomy" id="559131"/>
    <lineage>
        <taxon>Eukaryota</taxon>
        <taxon>Metazoa</taxon>
        <taxon>Ecdysozoa</taxon>
        <taxon>Arthropoda</taxon>
        <taxon>Hexapoda</taxon>
        <taxon>Insecta</taxon>
        <taxon>Pterygota</taxon>
        <taxon>Neoptera</taxon>
        <taxon>Endopterygota</taxon>
        <taxon>Coleoptera</taxon>
        <taxon>Polyphaga</taxon>
        <taxon>Cucujiformia</taxon>
        <taxon>Coccinelloidea</taxon>
        <taxon>Coccinellidae</taxon>
        <taxon>Scymninae</taxon>
        <taxon>Scymnini</taxon>
        <taxon>Cryptolaemus</taxon>
    </lineage>
</organism>
<dbReference type="AlphaFoldDB" id="A0ABD2MK30"/>
<dbReference type="Proteomes" id="UP001516400">
    <property type="component" value="Unassembled WGS sequence"/>
</dbReference>
<feature type="compositionally biased region" description="Polar residues" evidence="1">
    <location>
        <begin position="14"/>
        <end position="23"/>
    </location>
</feature>
<keyword evidence="3" id="KW-1185">Reference proteome</keyword>
<accession>A0ABD2MK30</accession>
<reference evidence="2 3" key="1">
    <citation type="journal article" date="2021" name="BMC Biol.">
        <title>Horizontally acquired antibacterial genes associated with adaptive radiation of ladybird beetles.</title>
        <authorList>
            <person name="Li H.S."/>
            <person name="Tang X.F."/>
            <person name="Huang Y.H."/>
            <person name="Xu Z.Y."/>
            <person name="Chen M.L."/>
            <person name="Du X.Y."/>
            <person name="Qiu B.Y."/>
            <person name="Chen P.T."/>
            <person name="Zhang W."/>
            <person name="Slipinski A."/>
            <person name="Escalona H.E."/>
            <person name="Waterhouse R.M."/>
            <person name="Zwick A."/>
            <person name="Pang H."/>
        </authorList>
    </citation>
    <scope>NUCLEOTIDE SEQUENCE [LARGE SCALE GENOMIC DNA]</scope>
    <source>
        <strain evidence="2">SYSU2018</strain>
    </source>
</reference>
<protein>
    <submittedName>
        <fullName evidence="2">Uncharacterized protein</fullName>
    </submittedName>
</protein>
<dbReference type="EMBL" id="JABFTP020000001">
    <property type="protein sequence ID" value="KAL3266751.1"/>
    <property type="molecule type" value="Genomic_DNA"/>
</dbReference>
<feature type="region of interest" description="Disordered" evidence="1">
    <location>
        <begin position="1"/>
        <end position="35"/>
    </location>
</feature>
<evidence type="ECO:0000313" key="3">
    <source>
        <dbReference type="Proteomes" id="UP001516400"/>
    </source>
</evidence>
<name>A0ABD2MK30_9CUCU</name>
<evidence type="ECO:0000313" key="2">
    <source>
        <dbReference type="EMBL" id="KAL3266751.1"/>
    </source>
</evidence>
<evidence type="ECO:0000256" key="1">
    <source>
        <dbReference type="SAM" id="MobiDB-lite"/>
    </source>
</evidence>
<sequence length="464" mass="53698">MSPRKRSTNEDDANLSQASNSTEFDADQLATDSELANSLRQELRAAINTMGPDTPHLFNDKLSEIEGSLDFSKLSDIRRGELKPRQDEVEELYKKNLIIGTEESQSEIDVENVYHPKRLKASAETTHLPKDIPILTTQKKVEDKRIIYECQCNLNDNFISDQCNPTKQQNRRISRLDRHSITKWFKNRSSNSRKDITQDKQLPEYYKMRMSEPEDDHSPPRRVIFSLIDELPKPKCTSKGVNTKPFILDHYLQSKDIKDQRNQRAKTCYDEKDGSVKEYTTMNRRNETIHHKIKCNCGAPTRVDVYYFDHGNASYLRTTDNPPLIKTEIIADQSEECNIKFWSEIFGTVHIGTSFVTSFILQLLRFLLQSIFRPMTIGLLQITSDYFFKPCLATLFNAVIQPPLICFYNVCTSLRDICDPIAEGFGYFIREIAVLFKSCRLVEIRNSRLCEKPCYQNNCSPIQP</sequence>